<gene>
    <name evidence="13" type="ORF">CANARDRAFT_24915</name>
</gene>
<evidence type="ECO:0000256" key="9">
    <source>
        <dbReference type="ARBA" id="ARBA00038298"/>
    </source>
</evidence>
<dbReference type="GO" id="GO:0005783">
    <property type="term" value="C:endoplasmic reticulum"/>
    <property type="evidence" value="ECO:0007669"/>
    <property type="project" value="TreeGrafter"/>
</dbReference>
<dbReference type="PANTHER" id="PTHR22883">
    <property type="entry name" value="ZINC FINGER DHHC DOMAIN CONTAINING PROTEIN"/>
    <property type="match status" value="1"/>
</dbReference>
<keyword evidence="5 11" id="KW-0472">Membrane</keyword>
<comment type="subcellular location">
    <subcellularLocation>
        <location evidence="1">Membrane</location>
        <topology evidence="1">Multi-pass membrane protein</topology>
    </subcellularLocation>
</comment>
<dbReference type="Proteomes" id="UP000094801">
    <property type="component" value="Unassembled WGS sequence"/>
</dbReference>
<dbReference type="GO" id="GO:0016020">
    <property type="term" value="C:membrane"/>
    <property type="evidence" value="ECO:0007669"/>
    <property type="project" value="UniProtKB-SubCell"/>
</dbReference>
<dbReference type="EMBL" id="KV453863">
    <property type="protein sequence ID" value="ODV83442.1"/>
    <property type="molecule type" value="Genomic_DNA"/>
</dbReference>
<evidence type="ECO:0000256" key="11">
    <source>
        <dbReference type="RuleBase" id="RU079119"/>
    </source>
</evidence>
<keyword evidence="8 11" id="KW-0012">Acyltransferase</keyword>
<dbReference type="GO" id="GO:0005794">
    <property type="term" value="C:Golgi apparatus"/>
    <property type="evidence" value="ECO:0007669"/>
    <property type="project" value="TreeGrafter"/>
</dbReference>
<keyword evidence="7" id="KW-0449">Lipoprotein</keyword>
<comment type="domain">
    <text evidence="11">The DHHC domain is required for palmitoyltransferase activity.</text>
</comment>
<evidence type="ECO:0000256" key="1">
    <source>
        <dbReference type="ARBA" id="ARBA00004141"/>
    </source>
</evidence>
<dbReference type="EC" id="2.3.1.225" evidence="11"/>
<feature type="domain" description="Palmitoyltransferase DHHC" evidence="12">
    <location>
        <begin position="127"/>
        <end position="246"/>
    </location>
</feature>
<comment type="similarity">
    <text evidence="9">Belongs to the DHHC palmitoyltransferase family. PFA5 subfamily.</text>
</comment>
<comment type="catalytic activity">
    <reaction evidence="10 11">
        <text>L-cysteinyl-[protein] + hexadecanoyl-CoA = S-hexadecanoyl-L-cysteinyl-[protein] + CoA</text>
        <dbReference type="Rhea" id="RHEA:36683"/>
        <dbReference type="Rhea" id="RHEA-COMP:10131"/>
        <dbReference type="Rhea" id="RHEA-COMP:11032"/>
        <dbReference type="ChEBI" id="CHEBI:29950"/>
        <dbReference type="ChEBI" id="CHEBI:57287"/>
        <dbReference type="ChEBI" id="CHEBI:57379"/>
        <dbReference type="ChEBI" id="CHEBI:74151"/>
        <dbReference type="EC" id="2.3.1.225"/>
    </reaction>
</comment>
<dbReference type="PANTHER" id="PTHR22883:SF23">
    <property type="entry name" value="PALMITOYLTRANSFERASE ZDHHC6"/>
    <property type="match status" value="1"/>
</dbReference>
<keyword evidence="2 11" id="KW-0808">Transferase</keyword>
<dbReference type="GO" id="GO:0006612">
    <property type="term" value="P:protein targeting to membrane"/>
    <property type="evidence" value="ECO:0007669"/>
    <property type="project" value="TreeGrafter"/>
</dbReference>
<dbReference type="GO" id="GO:0019706">
    <property type="term" value="F:protein-cysteine S-palmitoyltransferase activity"/>
    <property type="evidence" value="ECO:0007669"/>
    <property type="project" value="UniProtKB-EC"/>
</dbReference>
<proteinExistence type="inferred from homology"/>
<dbReference type="Pfam" id="PF01529">
    <property type="entry name" value="DHHC"/>
    <property type="match status" value="1"/>
</dbReference>
<dbReference type="InterPro" id="IPR001594">
    <property type="entry name" value="Palmitoyltrfase_DHHC"/>
</dbReference>
<evidence type="ECO:0000256" key="6">
    <source>
        <dbReference type="ARBA" id="ARBA00023139"/>
    </source>
</evidence>
<evidence type="ECO:0000256" key="4">
    <source>
        <dbReference type="ARBA" id="ARBA00022989"/>
    </source>
</evidence>
<feature type="transmembrane region" description="Helical" evidence="11">
    <location>
        <begin position="12"/>
        <end position="30"/>
    </location>
</feature>
<evidence type="ECO:0000256" key="5">
    <source>
        <dbReference type="ARBA" id="ARBA00023136"/>
    </source>
</evidence>
<evidence type="ECO:0000313" key="13">
    <source>
        <dbReference type="EMBL" id="ODV83442.1"/>
    </source>
</evidence>
<accession>A0A1E4SVK9</accession>
<evidence type="ECO:0000256" key="8">
    <source>
        <dbReference type="ARBA" id="ARBA00023315"/>
    </source>
</evidence>
<name>A0A1E4SVK9_9ASCO</name>
<reference evidence="14" key="1">
    <citation type="submission" date="2016-04" db="EMBL/GenBank/DDBJ databases">
        <title>Comparative genomics of biotechnologically important yeasts.</title>
        <authorList>
            <consortium name="DOE Joint Genome Institute"/>
            <person name="Riley R."/>
            <person name="Haridas S."/>
            <person name="Wolfe K.H."/>
            <person name="Lopes M.R."/>
            <person name="Hittinger C.T."/>
            <person name="Goker M."/>
            <person name="Salamov A."/>
            <person name="Wisecaver J."/>
            <person name="Long T.M."/>
            <person name="Aerts A.L."/>
            <person name="Barry K."/>
            <person name="Choi C."/>
            <person name="Clum A."/>
            <person name="Coughlan A.Y."/>
            <person name="Deshpande S."/>
            <person name="Douglass A.P."/>
            <person name="Hanson S.J."/>
            <person name="Klenk H.-P."/>
            <person name="Labutti K."/>
            <person name="Lapidus A."/>
            <person name="Lindquist E."/>
            <person name="Lipzen A."/>
            <person name="Meier-Kolthoff J.P."/>
            <person name="Ohm R.A."/>
            <person name="Otillar R.P."/>
            <person name="Pangilinan J."/>
            <person name="Peng Y."/>
            <person name="Rokas A."/>
            <person name="Rosa C.A."/>
            <person name="Scheuner C."/>
            <person name="Sibirny A.A."/>
            <person name="Slot J.C."/>
            <person name="Stielow J.B."/>
            <person name="Sun H."/>
            <person name="Kurtzman C.P."/>
            <person name="Blackwell M."/>
            <person name="Grigoriev I.V."/>
            <person name="Jeffries T.W."/>
        </authorList>
    </citation>
    <scope>NUCLEOTIDE SEQUENCE [LARGE SCALE GENOMIC DNA]</scope>
    <source>
        <strain evidence="14">NRRL YB-2248</strain>
    </source>
</reference>
<keyword evidence="6" id="KW-0564">Palmitate</keyword>
<evidence type="ECO:0000259" key="12">
    <source>
        <dbReference type="Pfam" id="PF01529"/>
    </source>
</evidence>
<keyword evidence="4 11" id="KW-1133">Transmembrane helix</keyword>
<evidence type="ECO:0000256" key="3">
    <source>
        <dbReference type="ARBA" id="ARBA00022692"/>
    </source>
</evidence>
<feature type="transmembrane region" description="Helical" evidence="11">
    <location>
        <begin position="42"/>
        <end position="67"/>
    </location>
</feature>
<keyword evidence="3 11" id="KW-0812">Transmembrane</keyword>
<dbReference type="STRING" id="983967.A0A1E4SVK9"/>
<organism evidence="13 14">
    <name type="scientific">[Candida] arabinofermentans NRRL YB-2248</name>
    <dbReference type="NCBI Taxonomy" id="983967"/>
    <lineage>
        <taxon>Eukaryota</taxon>
        <taxon>Fungi</taxon>
        <taxon>Dikarya</taxon>
        <taxon>Ascomycota</taxon>
        <taxon>Saccharomycotina</taxon>
        <taxon>Pichiomycetes</taxon>
        <taxon>Pichiales</taxon>
        <taxon>Pichiaceae</taxon>
        <taxon>Ogataea</taxon>
        <taxon>Ogataea/Candida clade</taxon>
    </lineage>
</organism>
<evidence type="ECO:0000256" key="7">
    <source>
        <dbReference type="ARBA" id="ARBA00023288"/>
    </source>
</evidence>
<sequence length="381" mass="44419">MIKTLQRVWVPVITLVWFGFSEYAYCYLFCKRKLYDDLHHESTAIGLIVGTNIAMILICINWITLLIKGPGKLPLKVPPYNLNRYYKNGELFQKGVLDANDPAIDDSLTNFVDPPDFFQCNWQGLPYWCSHCESIKVLRSHHFSRLNICCPYMDHYCAYLGSLIGYDNYPYFVGVVICYEMWFLIVLVSLCCFASRIEDFSKRRILHPADIVTIIISGFWLVTVTVLFGSVLNMVAINELSIERLNMKRCNALKSKLGAMEQKPSFKTRFLLRKNQLSKTELQRYIDSYQRYMNVKHPQFSNVRVVIPLRDSDHPFNKGLFENLKQWCFRFPKFATPQDVVRYECDMISMSFKKKIQERIKDGEGHVFGSLSVTPVDYQSV</sequence>
<feature type="transmembrane region" description="Helical" evidence="11">
    <location>
        <begin position="169"/>
        <end position="193"/>
    </location>
</feature>
<keyword evidence="14" id="KW-1185">Reference proteome</keyword>
<protein>
    <recommendedName>
        <fullName evidence="11">Palmitoyltransferase</fullName>
        <ecNumber evidence="11">2.3.1.225</ecNumber>
    </recommendedName>
</protein>
<dbReference type="AlphaFoldDB" id="A0A1E4SVK9"/>
<evidence type="ECO:0000313" key="14">
    <source>
        <dbReference type="Proteomes" id="UP000094801"/>
    </source>
</evidence>
<dbReference type="InterPro" id="IPR039859">
    <property type="entry name" value="PFA4/ZDH16/20/ERF2-like"/>
</dbReference>
<dbReference type="PROSITE" id="PS50216">
    <property type="entry name" value="DHHC"/>
    <property type="match status" value="1"/>
</dbReference>
<evidence type="ECO:0000256" key="2">
    <source>
        <dbReference type="ARBA" id="ARBA00022679"/>
    </source>
</evidence>
<feature type="transmembrane region" description="Helical" evidence="11">
    <location>
        <begin position="214"/>
        <end position="237"/>
    </location>
</feature>
<dbReference type="OrthoDB" id="331948at2759"/>
<evidence type="ECO:0000256" key="10">
    <source>
        <dbReference type="ARBA" id="ARBA00048048"/>
    </source>
</evidence>